<dbReference type="Proteomes" id="UP000579250">
    <property type="component" value="Unassembled WGS sequence"/>
</dbReference>
<keyword evidence="5" id="KW-1133">Transmembrane helix</keyword>
<evidence type="ECO:0000256" key="4">
    <source>
        <dbReference type="SAM" id="MobiDB-lite"/>
    </source>
</evidence>
<dbReference type="RefSeq" id="WP_067630530.1">
    <property type="nucleotide sequence ID" value="NZ_JAAXPI010000161.1"/>
</dbReference>
<evidence type="ECO:0008006" key="8">
    <source>
        <dbReference type="Google" id="ProtNLM"/>
    </source>
</evidence>
<feature type="transmembrane region" description="Helical" evidence="5">
    <location>
        <begin position="334"/>
        <end position="352"/>
    </location>
</feature>
<keyword evidence="7" id="KW-1185">Reference proteome</keyword>
<keyword evidence="3" id="KW-0029">Amino-acid transport</keyword>
<name>A0A846ZF69_9ACTN</name>
<evidence type="ECO:0000256" key="3">
    <source>
        <dbReference type="ARBA" id="ARBA00022970"/>
    </source>
</evidence>
<gene>
    <name evidence="6" type="ORF">HGB48_37055</name>
</gene>
<feature type="transmembrane region" description="Helical" evidence="5">
    <location>
        <begin position="39"/>
        <end position="58"/>
    </location>
</feature>
<evidence type="ECO:0000256" key="5">
    <source>
        <dbReference type="SAM" id="Phobius"/>
    </source>
</evidence>
<evidence type="ECO:0000313" key="7">
    <source>
        <dbReference type="Proteomes" id="UP000579250"/>
    </source>
</evidence>
<sequence>MTASFRRAAGAASGPLAGGTVLLLADALGGVVKVPGDVVTYMALTGLLLACAGLLPLLWTAGRVRPHRTAAAGGALAGLAVALAGAVPAVPVFATGLLAAGLLAGPLLAVPRACAARSPGAAAAGQAAALAGTAGAAWIATIWSADPGTALLVAGVLAAVLAAGAGTGPGMADRPVARGVLRDVRASLPVHLLIGWVVGASLMGGLHLLTFRWDLLGADSVRYLAWALPPGVILVVLGRRAAGAAQTVPWLLLAGAAAPLLMASAPGPELLAAGFAVALAAACLAIAALDTTVLRPLPESRLLAAAGLTGAAAVVGGLAGSGCVAALRGVLAEGSALTLTALPPILGALLALRVRGSEVSQPPPLLDVRALSVPRGPVPLRRVRLVMAAGETVALSGPGASALLAALAGHARCRGRVRLGGADLTALDAGQRMALGLCHLAGPDPRVPEGRPVSEGLAGHARALGHADPHGAAHAVLDVFPALRGLGGAHTGALTDAQKGLLSLAEALLTRPRLLLVDGLASGPCAGAAHTVLRRLAATGTAVLIAGPAAPEVHALACRAYAVERDRVTEKPVPAPGDARRPAAARSTGGSAQ</sequence>
<dbReference type="InterPro" id="IPR052156">
    <property type="entry name" value="BCAA_Transport_ATP-bd_LivF"/>
</dbReference>
<organism evidence="6 7">
    <name type="scientific">Actinomadura latina</name>
    <dbReference type="NCBI Taxonomy" id="163603"/>
    <lineage>
        <taxon>Bacteria</taxon>
        <taxon>Bacillati</taxon>
        <taxon>Actinomycetota</taxon>
        <taxon>Actinomycetes</taxon>
        <taxon>Streptosporangiales</taxon>
        <taxon>Thermomonosporaceae</taxon>
        <taxon>Actinomadura</taxon>
    </lineage>
</organism>
<feature type="transmembrane region" description="Helical" evidence="5">
    <location>
        <begin position="122"/>
        <end position="143"/>
    </location>
</feature>
<comment type="caution">
    <text evidence="6">The sequence shown here is derived from an EMBL/GenBank/DDBJ whole genome shotgun (WGS) entry which is preliminary data.</text>
</comment>
<feature type="region of interest" description="Disordered" evidence="4">
    <location>
        <begin position="567"/>
        <end position="593"/>
    </location>
</feature>
<proteinExistence type="inferred from homology"/>
<protein>
    <recommendedName>
        <fullName evidence="8">ABC transporter domain-containing protein</fullName>
    </recommendedName>
</protein>
<feature type="transmembrane region" description="Helical" evidence="5">
    <location>
        <begin position="149"/>
        <end position="167"/>
    </location>
</feature>
<dbReference type="Gene3D" id="3.40.50.300">
    <property type="entry name" value="P-loop containing nucleotide triphosphate hydrolases"/>
    <property type="match status" value="1"/>
</dbReference>
<dbReference type="GO" id="GO:0015807">
    <property type="term" value="P:L-amino acid transport"/>
    <property type="evidence" value="ECO:0007669"/>
    <property type="project" value="TreeGrafter"/>
</dbReference>
<accession>A0A846ZF69</accession>
<dbReference type="SUPFAM" id="SSF52540">
    <property type="entry name" value="P-loop containing nucleoside triphosphate hydrolases"/>
    <property type="match status" value="1"/>
</dbReference>
<dbReference type="AlphaFoldDB" id="A0A846ZF69"/>
<reference evidence="6 7" key="1">
    <citation type="submission" date="2020-04" db="EMBL/GenBank/DDBJ databases">
        <title>MicrobeNet Type strains.</title>
        <authorList>
            <person name="Nicholson A.C."/>
        </authorList>
    </citation>
    <scope>NUCLEOTIDE SEQUENCE [LARGE SCALE GENOMIC DNA]</scope>
    <source>
        <strain evidence="6 7">ATCC BAA-277</strain>
    </source>
</reference>
<evidence type="ECO:0000313" key="6">
    <source>
        <dbReference type="EMBL" id="NKZ09305.1"/>
    </source>
</evidence>
<evidence type="ECO:0000256" key="1">
    <source>
        <dbReference type="ARBA" id="ARBA00005417"/>
    </source>
</evidence>
<feature type="transmembrane region" description="Helical" evidence="5">
    <location>
        <begin position="248"/>
        <end position="265"/>
    </location>
</feature>
<dbReference type="PANTHER" id="PTHR43820:SF4">
    <property type="entry name" value="HIGH-AFFINITY BRANCHED-CHAIN AMINO ACID TRANSPORT ATP-BINDING PROTEIN LIVF"/>
    <property type="match status" value="1"/>
</dbReference>
<dbReference type="PANTHER" id="PTHR43820">
    <property type="entry name" value="HIGH-AFFINITY BRANCHED-CHAIN AMINO ACID TRANSPORT ATP-BINDING PROTEIN LIVF"/>
    <property type="match status" value="1"/>
</dbReference>
<feature type="transmembrane region" description="Helical" evidence="5">
    <location>
        <begin position="302"/>
        <end position="328"/>
    </location>
</feature>
<dbReference type="GO" id="GO:0015658">
    <property type="term" value="F:branched-chain amino acid transmembrane transporter activity"/>
    <property type="evidence" value="ECO:0007669"/>
    <property type="project" value="TreeGrafter"/>
</dbReference>
<feature type="transmembrane region" description="Helical" evidence="5">
    <location>
        <begin position="223"/>
        <end position="241"/>
    </location>
</feature>
<dbReference type="EMBL" id="JAAXPI010000161">
    <property type="protein sequence ID" value="NKZ09305.1"/>
    <property type="molecule type" value="Genomic_DNA"/>
</dbReference>
<dbReference type="InterPro" id="IPR027417">
    <property type="entry name" value="P-loop_NTPase"/>
</dbReference>
<feature type="transmembrane region" description="Helical" evidence="5">
    <location>
        <begin position="70"/>
        <end position="87"/>
    </location>
</feature>
<keyword evidence="2" id="KW-0813">Transport</keyword>
<evidence type="ECO:0000256" key="2">
    <source>
        <dbReference type="ARBA" id="ARBA00022448"/>
    </source>
</evidence>
<feature type="transmembrane region" description="Helical" evidence="5">
    <location>
        <begin position="271"/>
        <end position="290"/>
    </location>
</feature>
<comment type="similarity">
    <text evidence="1">Belongs to the ABC transporter superfamily.</text>
</comment>
<keyword evidence="5" id="KW-0472">Membrane</keyword>
<keyword evidence="5" id="KW-0812">Transmembrane</keyword>
<feature type="transmembrane region" description="Helical" evidence="5">
    <location>
        <begin position="188"/>
        <end position="211"/>
    </location>
</feature>